<dbReference type="SUPFAM" id="SSF52540">
    <property type="entry name" value="P-loop containing nucleoside triphosphate hydrolases"/>
    <property type="match status" value="1"/>
</dbReference>
<evidence type="ECO:0000313" key="2">
    <source>
        <dbReference type="Proteomes" id="UP000002168"/>
    </source>
</evidence>
<keyword evidence="2" id="KW-1185">Reference proteome</keyword>
<organism evidence="1 2">
    <name type="scientific">Shewanella woodyi (strain ATCC 51908 / MS32)</name>
    <dbReference type="NCBI Taxonomy" id="392500"/>
    <lineage>
        <taxon>Bacteria</taxon>
        <taxon>Pseudomonadati</taxon>
        <taxon>Pseudomonadota</taxon>
        <taxon>Gammaproteobacteria</taxon>
        <taxon>Alteromonadales</taxon>
        <taxon>Shewanellaceae</taxon>
        <taxon>Shewanella</taxon>
    </lineage>
</organism>
<dbReference type="AlphaFoldDB" id="B1KIQ9"/>
<dbReference type="STRING" id="392500.Swoo_4301"/>
<gene>
    <name evidence="1" type="ordered locus">Swoo_4301</name>
</gene>
<dbReference type="Gene3D" id="3.40.50.300">
    <property type="entry name" value="P-loop containing nucleotide triphosphate hydrolases"/>
    <property type="match status" value="1"/>
</dbReference>
<protein>
    <recommendedName>
        <fullName evidence="3">Kinase</fullName>
    </recommendedName>
</protein>
<dbReference type="EMBL" id="CP000961">
    <property type="protein sequence ID" value="ACA88555.1"/>
    <property type="molecule type" value="Genomic_DNA"/>
</dbReference>
<dbReference type="KEGG" id="swd:Swoo_4301"/>
<name>B1KIQ9_SHEWM</name>
<evidence type="ECO:0008006" key="3">
    <source>
        <dbReference type="Google" id="ProtNLM"/>
    </source>
</evidence>
<sequence>MIHLVSGPIGAGKTTYAKDLSIKESSILFSEDDWLSKLFVPDAPEGLLNQPMQIVGEWATEKYQRCRGQIWLVCQQLLDNGISIVLDGAAANETQRDAIRKKASDNNVNFQLHYITAPEDIRRKRVFDRNIVQGETYSLEVTLAMYEHTESYYEPPVGKELSEAIVIET</sequence>
<accession>B1KIQ9</accession>
<proteinExistence type="predicted"/>
<dbReference type="InterPro" id="IPR027417">
    <property type="entry name" value="P-loop_NTPase"/>
</dbReference>
<dbReference type="Proteomes" id="UP000002168">
    <property type="component" value="Chromosome"/>
</dbReference>
<dbReference type="Pfam" id="PF13671">
    <property type="entry name" value="AAA_33"/>
    <property type="match status" value="1"/>
</dbReference>
<dbReference type="RefSeq" id="WP_012326882.1">
    <property type="nucleotide sequence ID" value="NC_010506.1"/>
</dbReference>
<dbReference type="HOGENOM" id="CLU_105030_1_0_6"/>
<evidence type="ECO:0000313" key="1">
    <source>
        <dbReference type="EMBL" id="ACA88555.1"/>
    </source>
</evidence>
<reference evidence="1 2" key="1">
    <citation type="submission" date="2008-02" db="EMBL/GenBank/DDBJ databases">
        <title>Complete sequence of Shewanella woodyi ATCC 51908.</title>
        <authorList>
            <consortium name="US DOE Joint Genome Institute"/>
            <person name="Copeland A."/>
            <person name="Lucas S."/>
            <person name="Lapidus A."/>
            <person name="Glavina del Rio T."/>
            <person name="Dalin E."/>
            <person name="Tice H."/>
            <person name="Bruce D."/>
            <person name="Goodwin L."/>
            <person name="Pitluck S."/>
            <person name="Sims D."/>
            <person name="Brettin T."/>
            <person name="Detter J.C."/>
            <person name="Han C."/>
            <person name="Kuske C.R."/>
            <person name="Schmutz J."/>
            <person name="Larimer F."/>
            <person name="Land M."/>
            <person name="Hauser L."/>
            <person name="Kyrpides N."/>
            <person name="Lykidis A."/>
            <person name="Zhao J.-S."/>
            <person name="Richardson P."/>
        </authorList>
    </citation>
    <scope>NUCLEOTIDE SEQUENCE [LARGE SCALE GENOMIC DNA]</scope>
    <source>
        <strain evidence="2">ATCC 51908 / MS32</strain>
    </source>
</reference>
<dbReference type="eggNOG" id="COG0645">
    <property type="taxonomic scope" value="Bacteria"/>
</dbReference>